<keyword evidence="5" id="KW-0804">Transcription</keyword>
<feature type="DNA-binding region" description="OmpR/PhoB-type" evidence="7">
    <location>
        <begin position="134"/>
        <end position="232"/>
    </location>
</feature>
<evidence type="ECO:0000256" key="2">
    <source>
        <dbReference type="ARBA" id="ARBA00023012"/>
    </source>
</evidence>
<evidence type="ECO:0000313" key="11">
    <source>
        <dbReference type="Proteomes" id="UP000697995"/>
    </source>
</evidence>
<evidence type="ECO:0000256" key="7">
    <source>
        <dbReference type="PROSITE-ProRule" id="PRU01091"/>
    </source>
</evidence>
<evidence type="ECO:0000256" key="4">
    <source>
        <dbReference type="ARBA" id="ARBA00023125"/>
    </source>
</evidence>
<dbReference type="PROSITE" id="PS50110">
    <property type="entry name" value="RESPONSE_REGULATORY"/>
    <property type="match status" value="1"/>
</dbReference>
<sequence>MLFVAIGVRMRIAIASDTASTAELEAALGDHGVLCDAVEAIADLPSVVALSGPYDLVLLRIAQPLRSALPAIRDLRRRGMTLPVIVTCGGNPAPEEEEAVLHAGADDVLFHPLRVSVLHARMQALSRRARGYACAELVCGNVTLDQEQHAVMVDGRRVNLTAREFDFLETLMLHKGVLLTKERFMTRLYADSEAPDSKIVDVFVCKLRRKLTAAGAAEIIRTVWGRGYVVFEPTEAAIEAARKVRQPDAEPAPRGWVRRSTRLMHATA</sequence>
<dbReference type="InterPro" id="IPR039420">
    <property type="entry name" value="WalR-like"/>
</dbReference>
<dbReference type="InterPro" id="IPR011006">
    <property type="entry name" value="CheY-like_superfamily"/>
</dbReference>
<name>A0ABS1CY16_9PROT</name>
<dbReference type="PROSITE" id="PS51755">
    <property type="entry name" value="OMPR_PHOB"/>
    <property type="match status" value="1"/>
</dbReference>
<proteinExistence type="predicted"/>
<dbReference type="Gene3D" id="3.40.50.2300">
    <property type="match status" value="1"/>
</dbReference>
<protein>
    <recommendedName>
        <fullName evidence="12">Response regulator transcription factor</fullName>
    </recommendedName>
</protein>
<evidence type="ECO:0008006" key="12">
    <source>
        <dbReference type="Google" id="ProtNLM"/>
    </source>
</evidence>
<dbReference type="EMBL" id="NRSG01000083">
    <property type="protein sequence ID" value="MBK1659106.1"/>
    <property type="molecule type" value="Genomic_DNA"/>
</dbReference>
<reference evidence="10 11" key="1">
    <citation type="journal article" date="2020" name="Microorganisms">
        <title>Osmotic Adaptation and Compatible Solute Biosynthesis of Phototrophic Bacteria as Revealed from Genome Analyses.</title>
        <authorList>
            <person name="Imhoff J.F."/>
            <person name="Rahn T."/>
            <person name="Kunzel S."/>
            <person name="Keller A."/>
            <person name="Neulinger S.C."/>
        </authorList>
    </citation>
    <scope>NUCLEOTIDE SEQUENCE [LARGE SCALE GENOMIC DNA]</scope>
    <source>
        <strain evidence="10 11">DSM 15382</strain>
    </source>
</reference>
<evidence type="ECO:0000256" key="6">
    <source>
        <dbReference type="PROSITE-ProRule" id="PRU00169"/>
    </source>
</evidence>
<feature type="domain" description="OmpR/PhoB-type" evidence="9">
    <location>
        <begin position="134"/>
        <end position="232"/>
    </location>
</feature>
<evidence type="ECO:0000256" key="3">
    <source>
        <dbReference type="ARBA" id="ARBA00023015"/>
    </source>
</evidence>
<dbReference type="SMART" id="SM00862">
    <property type="entry name" value="Trans_reg_C"/>
    <property type="match status" value="1"/>
</dbReference>
<evidence type="ECO:0000259" key="8">
    <source>
        <dbReference type="PROSITE" id="PS50110"/>
    </source>
</evidence>
<keyword evidence="3" id="KW-0805">Transcription regulation</keyword>
<dbReference type="SUPFAM" id="SSF52172">
    <property type="entry name" value="CheY-like"/>
    <property type="match status" value="1"/>
</dbReference>
<keyword evidence="2" id="KW-0902">Two-component regulatory system</keyword>
<comment type="caution">
    <text evidence="6">Lacks conserved residue(s) required for the propagation of feature annotation.</text>
</comment>
<dbReference type="InterPro" id="IPR016032">
    <property type="entry name" value="Sig_transdc_resp-reg_C-effctor"/>
</dbReference>
<evidence type="ECO:0000259" key="9">
    <source>
        <dbReference type="PROSITE" id="PS51755"/>
    </source>
</evidence>
<organism evidence="10 11">
    <name type="scientific">Paracraurococcus ruber</name>
    <dbReference type="NCBI Taxonomy" id="77675"/>
    <lineage>
        <taxon>Bacteria</taxon>
        <taxon>Pseudomonadati</taxon>
        <taxon>Pseudomonadota</taxon>
        <taxon>Alphaproteobacteria</taxon>
        <taxon>Acetobacterales</taxon>
        <taxon>Roseomonadaceae</taxon>
        <taxon>Paracraurococcus</taxon>
    </lineage>
</organism>
<gene>
    <name evidence="10" type="ORF">CKO45_12760</name>
</gene>
<evidence type="ECO:0000256" key="1">
    <source>
        <dbReference type="ARBA" id="ARBA00022553"/>
    </source>
</evidence>
<comment type="caution">
    <text evidence="10">The sequence shown here is derived from an EMBL/GenBank/DDBJ whole genome shotgun (WGS) entry which is preliminary data.</text>
</comment>
<feature type="domain" description="Response regulatory" evidence="8">
    <location>
        <begin position="11"/>
        <end position="126"/>
    </location>
</feature>
<dbReference type="Pfam" id="PF00486">
    <property type="entry name" value="Trans_reg_C"/>
    <property type="match status" value="1"/>
</dbReference>
<evidence type="ECO:0000256" key="5">
    <source>
        <dbReference type="ARBA" id="ARBA00023163"/>
    </source>
</evidence>
<keyword evidence="1" id="KW-0597">Phosphoprotein</keyword>
<keyword evidence="11" id="KW-1185">Reference proteome</keyword>
<dbReference type="PANTHER" id="PTHR48111:SF1">
    <property type="entry name" value="TWO-COMPONENT RESPONSE REGULATOR ORR33"/>
    <property type="match status" value="1"/>
</dbReference>
<dbReference type="InterPro" id="IPR001789">
    <property type="entry name" value="Sig_transdc_resp-reg_receiver"/>
</dbReference>
<dbReference type="SUPFAM" id="SSF46894">
    <property type="entry name" value="C-terminal effector domain of the bipartite response regulators"/>
    <property type="match status" value="1"/>
</dbReference>
<dbReference type="InterPro" id="IPR001867">
    <property type="entry name" value="OmpR/PhoB-type_DNA-bd"/>
</dbReference>
<accession>A0ABS1CY16</accession>
<dbReference type="CDD" id="cd00383">
    <property type="entry name" value="trans_reg_C"/>
    <property type="match status" value="1"/>
</dbReference>
<keyword evidence="4 7" id="KW-0238">DNA-binding</keyword>
<dbReference type="Gene3D" id="1.10.10.10">
    <property type="entry name" value="Winged helix-like DNA-binding domain superfamily/Winged helix DNA-binding domain"/>
    <property type="match status" value="1"/>
</dbReference>
<dbReference type="InterPro" id="IPR036388">
    <property type="entry name" value="WH-like_DNA-bd_sf"/>
</dbReference>
<dbReference type="Proteomes" id="UP000697995">
    <property type="component" value="Unassembled WGS sequence"/>
</dbReference>
<dbReference type="PANTHER" id="PTHR48111">
    <property type="entry name" value="REGULATOR OF RPOS"/>
    <property type="match status" value="1"/>
</dbReference>
<evidence type="ECO:0000313" key="10">
    <source>
        <dbReference type="EMBL" id="MBK1659106.1"/>
    </source>
</evidence>